<dbReference type="GO" id="GO:0005975">
    <property type="term" value="P:carbohydrate metabolic process"/>
    <property type="evidence" value="ECO:0007669"/>
    <property type="project" value="InterPro"/>
</dbReference>
<dbReference type="RefSeq" id="WP_066408495.1">
    <property type="nucleotide sequence ID" value="NZ_CP011390.1"/>
</dbReference>
<organism evidence="4 5">
    <name type="scientific">Flavisolibacter tropicus</name>
    <dbReference type="NCBI Taxonomy" id="1492898"/>
    <lineage>
        <taxon>Bacteria</taxon>
        <taxon>Pseudomonadati</taxon>
        <taxon>Bacteroidota</taxon>
        <taxon>Chitinophagia</taxon>
        <taxon>Chitinophagales</taxon>
        <taxon>Chitinophagaceae</taxon>
        <taxon>Flavisolibacter</taxon>
    </lineage>
</organism>
<dbReference type="OrthoDB" id="9778320at2"/>
<dbReference type="KEGG" id="fla:SY85_23580"/>
<dbReference type="InterPro" id="IPR051398">
    <property type="entry name" value="Polysacch_Deacetylase"/>
</dbReference>
<evidence type="ECO:0000256" key="1">
    <source>
        <dbReference type="ARBA" id="ARBA00004613"/>
    </source>
</evidence>
<accession>A0A172U0X7</accession>
<dbReference type="Gene3D" id="3.20.20.370">
    <property type="entry name" value="Glycoside hydrolase/deacetylase"/>
    <property type="match status" value="1"/>
</dbReference>
<proteinExistence type="predicted"/>
<keyword evidence="2" id="KW-0732">Signal</keyword>
<evidence type="ECO:0000259" key="3">
    <source>
        <dbReference type="PROSITE" id="PS51677"/>
    </source>
</evidence>
<feature type="domain" description="NodB homology" evidence="3">
    <location>
        <begin position="93"/>
        <end position="332"/>
    </location>
</feature>
<dbReference type="EMBL" id="CP011390">
    <property type="protein sequence ID" value="ANE53009.1"/>
    <property type="molecule type" value="Genomic_DNA"/>
</dbReference>
<reference evidence="4 5" key="2">
    <citation type="journal article" date="2016" name="Int. J. Syst. Evol. Microbiol.">
        <title>Flavisolibacter tropicus sp. nov., isolated from tropical soil.</title>
        <authorList>
            <person name="Lee J.J."/>
            <person name="Kang M.S."/>
            <person name="Kim G.S."/>
            <person name="Lee C.S."/>
            <person name="Lim S."/>
            <person name="Lee J."/>
            <person name="Roh S.H."/>
            <person name="Kang H."/>
            <person name="Ha J.M."/>
            <person name="Bae S."/>
            <person name="Jung H.Y."/>
            <person name="Kim M.K."/>
        </authorList>
    </citation>
    <scope>NUCLEOTIDE SEQUENCE [LARGE SCALE GENOMIC DNA]</scope>
    <source>
        <strain evidence="4 5">LCS9</strain>
    </source>
</reference>
<dbReference type="PANTHER" id="PTHR34216:SF3">
    <property type="entry name" value="POLY-BETA-1,6-N-ACETYL-D-GLUCOSAMINE N-DEACETYLASE"/>
    <property type="match status" value="1"/>
</dbReference>
<gene>
    <name evidence="4" type="ORF">SY85_23580</name>
</gene>
<protein>
    <recommendedName>
        <fullName evidence="3">NodB homology domain-containing protein</fullName>
    </recommendedName>
</protein>
<sequence>MVLVTQTFKKARQKFKYTSNDLKYTLGWNQSFEKARGKRIVIYHGVCQKDHLRFNNIFLTLKTFEDHLRLYKKYCHVVSLNDFYEDRLSNDRFNVCLTFDDGFSNNFKYVFPLLEKYEMPATFFITAIRDTDHDILWNDFLAIIKKYGPRSIQFANEVFVKDRHSNYHARTSGKYLKDYLREQPFKLKEEFIKQFYSTIPLHKETDYWQQMTAQEIKQLSLSKWTTIGCHGYYHNDLATLSTDDVRQELGSSKTYLENLIDKEVRSLAFPYGSYTPAVINEAKALGFTQLLAMDFLSATDTCDTTMKERFTVNPFISSQNQLLATIKGSYDF</sequence>
<dbReference type="GO" id="GO:0005576">
    <property type="term" value="C:extracellular region"/>
    <property type="evidence" value="ECO:0007669"/>
    <property type="project" value="UniProtKB-SubCell"/>
</dbReference>
<dbReference type="Proteomes" id="UP000077177">
    <property type="component" value="Chromosome"/>
</dbReference>
<dbReference type="SUPFAM" id="SSF88713">
    <property type="entry name" value="Glycoside hydrolase/deacetylase"/>
    <property type="match status" value="1"/>
</dbReference>
<name>A0A172U0X7_9BACT</name>
<comment type="subcellular location">
    <subcellularLocation>
        <location evidence="1">Secreted</location>
    </subcellularLocation>
</comment>
<evidence type="ECO:0000313" key="4">
    <source>
        <dbReference type="EMBL" id="ANE53009.1"/>
    </source>
</evidence>
<reference evidence="5" key="1">
    <citation type="submission" date="2015-01" db="EMBL/GenBank/DDBJ databases">
        <title>Flavisolibacter sp./LCS9/ whole genome sequencing.</title>
        <authorList>
            <person name="Kim M.K."/>
            <person name="Srinivasan S."/>
            <person name="Lee J.-J."/>
        </authorList>
    </citation>
    <scope>NUCLEOTIDE SEQUENCE [LARGE SCALE GENOMIC DNA]</scope>
    <source>
        <strain evidence="5">LCS9</strain>
    </source>
</reference>
<dbReference type="PANTHER" id="PTHR34216">
    <property type="match status" value="1"/>
</dbReference>
<keyword evidence="5" id="KW-1185">Reference proteome</keyword>
<dbReference type="PROSITE" id="PS51677">
    <property type="entry name" value="NODB"/>
    <property type="match status" value="1"/>
</dbReference>
<dbReference type="InterPro" id="IPR002509">
    <property type="entry name" value="NODB_dom"/>
</dbReference>
<dbReference type="Pfam" id="PF01522">
    <property type="entry name" value="Polysacc_deac_1"/>
    <property type="match status" value="1"/>
</dbReference>
<evidence type="ECO:0000313" key="5">
    <source>
        <dbReference type="Proteomes" id="UP000077177"/>
    </source>
</evidence>
<dbReference type="GO" id="GO:0016810">
    <property type="term" value="F:hydrolase activity, acting on carbon-nitrogen (but not peptide) bonds"/>
    <property type="evidence" value="ECO:0007669"/>
    <property type="project" value="InterPro"/>
</dbReference>
<evidence type="ECO:0000256" key="2">
    <source>
        <dbReference type="ARBA" id="ARBA00022729"/>
    </source>
</evidence>
<dbReference type="STRING" id="1492898.SY85_23580"/>
<dbReference type="CDD" id="cd10918">
    <property type="entry name" value="CE4_NodB_like_5s_6s"/>
    <property type="match status" value="1"/>
</dbReference>
<dbReference type="AlphaFoldDB" id="A0A172U0X7"/>
<dbReference type="InterPro" id="IPR011330">
    <property type="entry name" value="Glyco_hydro/deAcase_b/a-brl"/>
</dbReference>